<protein>
    <submittedName>
        <fullName evidence="8">Uncharacterized protein</fullName>
    </submittedName>
</protein>
<feature type="transmembrane region" description="Helical" evidence="7">
    <location>
        <begin position="22"/>
        <end position="42"/>
    </location>
</feature>
<feature type="transmembrane region" description="Helical" evidence="7">
    <location>
        <begin position="207"/>
        <end position="228"/>
    </location>
</feature>
<comment type="subcellular location">
    <subcellularLocation>
        <location evidence="1">Membrane</location>
        <topology evidence="1">Multi-pass membrane protein</topology>
    </subcellularLocation>
</comment>
<dbReference type="Proteomes" id="UP001443914">
    <property type="component" value="Unassembled WGS sequence"/>
</dbReference>
<dbReference type="InterPro" id="IPR034294">
    <property type="entry name" value="Aquaporin_transptr"/>
</dbReference>
<evidence type="ECO:0000256" key="3">
    <source>
        <dbReference type="ARBA" id="ARBA00022692"/>
    </source>
</evidence>
<name>A0AAW1KCT2_SAPOF</name>
<proteinExistence type="inferred from homology"/>
<evidence type="ECO:0000313" key="8">
    <source>
        <dbReference type="EMBL" id="KAK9716095.1"/>
    </source>
</evidence>
<evidence type="ECO:0000256" key="6">
    <source>
        <dbReference type="RuleBase" id="RU000477"/>
    </source>
</evidence>
<dbReference type="Pfam" id="PF00230">
    <property type="entry name" value="MIP"/>
    <property type="match status" value="1"/>
</dbReference>
<dbReference type="InterPro" id="IPR022357">
    <property type="entry name" value="MIP_CS"/>
</dbReference>
<keyword evidence="4 7" id="KW-1133">Transmembrane helix</keyword>
<dbReference type="AlphaFoldDB" id="A0AAW1KCT2"/>
<sequence>MAVNDDQDTTPKMLWVPTLQKAGAEFIGTFILVFSAAGGPIVNQKYNGAETLLGNAACSGLAAMISILSIGHISGAHINPAVTLAFASLKHFQWAQVPVYIVAQFSGSISASFLLKWAYHPFMNGGGTVASVGSGQAFVLEFVASFFLMFVVTAVATDSHAVGELAGLAIGSTILLDILLIGPATGGSMNPARTLGPALAGGRYREIWIYILAPIAGAIVGAAVYSVIKLREDSHEQPHRARSLRR</sequence>
<keyword evidence="5 7" id="KW-0472">Membrane</keyword>
<evidence type="ECO:0000313" key="9">
    <source>
        <dbReference type="Proteomes" id="UP001443914"/>
    </source>
</evidence>
<evidence type="ECO:0000256" key="5">
    <source>
        <dbReference type="ARBA" id="ARBA00023136"/>
    </source>
</evidence>
<keyword evidence="3 6" id="KW-0812">Transmembrane</keyword>
<comment type="similarity">
    <text evidence="6">Belongs to the MIP/aquaporin (TC 1.A.8) family.</text>
</comment>
<comment type="caution">
    <text evidence="8">The sequence shown here is derived from an EMBL/GenBank/DDBJ whole genome shotgun (WGS) entry which is preliminary data.</text>
</comment>
<evidence type="ECO:0000256" key="4">
    <source>
        <dbReference type="ARBA" id="ARBA00022989"/>
    </source>
</evidence>
<dbReference type="SUPFAM" id="SSF81338">
    <property type="entry name" value="Aquaporin-like"/>
    <property type="match status" value="1"/>
</dbReference>
<feature type="transmembrane region" description="Helical" evidence="7">
    <location>
        <begin position="168"/>
        <end position="187"/>
    </location>
</feature>
<dbReference type="PROSITE" id="PS00221">
    <property type="entry name" value="MIP"/>
    <property type="match status" value="1"/>
</dbReference>
<dbReference type="InterPro" id="IPR000425">
    <property type="entry name" value="MIP"/>
</dbReference>
<keyword evidence="9" id="KW-1185">Reference proteome</keyword>
<evidence type="ECO:0000256" key="1">
    <source>
        <dbReference type="ARBA" id="ARBA00004141"/>
    </source>
</evidence>
<evidence type="ECO:0000256" key="7">
    <source>
        <dbReference type="SAM" id="Phobius"/>
    </source>
</evidence>
<organism evidence="8 9">
    <name type="scientific">Saponaria officinalis</name>
    <name type="common">Common soapwort</name>
    <name type="synonym">Lychnis saponaria</name>
    <dbReference type="NCBI Taxonomy" id="3572"/>
    <lineage>
        <taxon>Eukaryota</taxon>
        <taxon>Viridiplantae</taxon>
        <taxon>Streptophyta</taxon>
        <taxon>Embryophyta</taxon>
        <taxon>Tracheophyta</taxon>
        <taxon>Spermatophyta</taxon>
        <taxon>Magnoliopsida</taxon>
        <taxon>eudicotyledons</taxon>
        <taxon>Gunneridae</taxon>
        <taxon>Pentapetalae</taxon>
        <taxon>Caryophyllales</taxon>
        <taxon>Caryophyllaceae</taxon>
        <taxon>Caryophylleae</taxon>
        <taxon>Saponaria</taxon>
    </lineage>
</organism>
<dbReference type="GO" id="GO:0015267">
    <property type="term" value="F:channel activity"/>
    <property type="evidence" value="ECO:0007669"/>
    <property type="project" value="InterPro"/>
</dbReference>
<feature type="transmembrane region" description="Helical" evidence="7">
    <location>
        <begin position="138"/>
        <end position="156"/>
    </location>
</feature>
<evidence type="ECO:0000256" key="2">
    <source>
        <dbReference type="ARBA" id="ARBA00022448"/>
    </source>
</evidence>
<keyword evidence="2 6" id="KW-0813">Transport</keyword>
<dbReference type="Gene3D" id="1.20.1080.10">
    <property type="entry name" value="Glycerol uptake facilitator protein"/>
    <property type="match status" value="1"/>
</dbReference>
<dbReference type="EMBL" id="JBDFQZ010000006">
    <property type="protein sequence ID" value="KAK9716095.1"/>
    <property type="molecule type" value="Genomic_DNA"/>
</dbReference>
<dbReference type="PANTHER" id="PTHR45724">
    <property type="entry name" value="AQUAPORIN NIP2-1"/>
    <property type="match status" value="1"/>
</dbReference>
<feature type="transmembrane region" description="Helical" evidence="7">
    <location>
        <begin position="62"/>
        <end position="87"/>
    </location>
</feature>
<dbReference type="PANTHER" id="PTHR45724:SF53">
    <property type="entry name" value="AQUAPORIN NIP5-1-RELATED"/>
    <property type="match status" value="1"/>
</dbReference>
<dbReference type="InterPro" id="IPR023271">
    <property type="entry name" value="Aquaporin-like"/>
</dbReference>
<accession>A0AAW1KCT2</accession>
<gene>
    <name evidence="8" type="ORF">RND81_06G211000</name>
</gene>
<reference evidence="8" key="1">
    <citation type="submission" date="2024-03" db="EMBL/GenBank/DDBJ databases">
        <title>WGS assembly of Saponaria officinalis var. Norfolk2.</title>
        <authorList>
            <person name="Jenkins J."/>
            <person name="Shu S."/>
            <person name="Grimwood J."/>
            <person name="Barry K."/>
            <person name="Goodstein D."/>
            <person name="Schmutz J."/>
            <person name="Leebens-Mack J."/>
            <person name="Osbourn A."/>
        </authorList>
    </citation>
    <scope>NUCLEOTIDE SEQUENCE [LARGE SCALE GENOMIC DNA]</scope>
    <source>
        <strain evidence="8">JIC</strain>
    </source>
</reference>
<dbReference type="GO" id="GO:0016020">
    <property type="term" value="C:membrane"/>
    <property type="evidence" value="ECO:0007669"/>
    <property type="project" value="UniProtKB-SubCell"/>
</dbReference>
<dbReference type="PRINTS" id="PR00783">
    <property type="entry name" value="MINTRINSICP"/>
</dbReference>